<evidence type="ECO:0000256" key="2">
    <source>
        <dbReference type="SAM" id="Phobius"/>
    </source>
</evidence>
<feature type="signal peptide" evidence="3">
    <location>
        <begin position="1"/>
        <end position="20"/>
    </location>
</feature>
<feature type="region of interest" description="Disordered" evidence="1">
    <location>
        <begin position="255"/>
        <end position="289"/>
    </location>
</feature>
<dbReference type="AlphaFoldDB" id="A0AA38PHJ1"/>
<evidence type="ECO:0000313" key="5">
    <source>
        <dbReference type="Proteomes" id="UP001163846"/>
    </source>
</evidence>
<keyword evidence="2" id="KW-1133">Transmembrane helix</keyword>
<keyword evidence="3" id="KW-0732">Signal</keyword>
<dbReference type="EMBL" id="MU805987">
    <property type="protein sequence ID" value="KAJ3843039.1"/>
    <property type="molecule type" value="Genomic_DNA"/>
</dbReference>
<evidence type="ECO:0000313" key="4">
    <source>
        <dbReference type="EMBL" id="KAJ3843039.1"/>
    </source>
</evidence>
<comment type="caution">
    <text evidence="4">The sequence shown here is derived from an EMBL/GenBank/DDBJ whole genome shotgun (WGS) entry which is preliminary data.</text>
</comment>
<sequence length="289" mass="30863">MSSLLLFATFLAIFIGRTFSQAVTLWEFGAKRLAGGQTTLPLQPIGIASDGLSTTYLYQVVSAGLYVTVNYIPEIGVLAVVESRTIVASASGWIERFAPTHAIECNFFPSQSASGVCFDETQTNQGTPTPVVLAVSTPLVAPSSSTPAAFITTTTTSSMQTLQTLQTSDPTTSPTAIISMTTPTPSHNVPVGAIIGVTIAGALIVCALVFLVLWLLRRQHRLERRLTISADLLQEMATVEAYQHLSSDSQVIYNTPTYPPPYSSNGGNSVPNQPSQRAVTPARESLWQP</sequence>
<proteinExistence type="predicted"/>
<accession>A0AA38PHJ1</accession>
<reference evidence="4" key="1">
    <citation type="submission" date="2022-08" db="EMBL/GenBank/DDBJ databases">
        <authorList>
            <consortium name="DOE Joint Genome Institute"/>
            <person name="Min B."/>
            <person name="Riley R."/>
            <person name="Sierra-Patev S."/>
            <person name="Naranjo-Ortiz M."/>
            <person name="Looney B."/>
            <person name="Konkel Z."/>
            <person name="Slot J.C."/>
            <person name="Sakamoto Y."/>
            <person name="Steenwyk J.L."/>
            <person name="Rokas A."/>
            <person name="Carro J."/>
            <person name="Camarero S."/>
            <person name="Ferreira P."/>
            <person name="Molpeceres G."/>
            <person name="Ruiz-Duenas F.J."/>
            <person name="Serrano A."/>
            <person name="Henrissat B."/>
            <person name="Drula E."/>
            <person name="Hughes K.W."/>
            <person name="Mata J.L."/>
            <person name="Ishikawa N.K."/>
            <person name="Vargas-Isla R."/>
            <person name="Ushijima S."/>
            <person name="Smith C.A."/>
            <person name="Ahrendt S."/>
            <person name="Andreopoulos W."/>
            <person name="He G."/>
            <person name="Labutti K."/>
            <person name="Lipzen A."/>
            <person name="Ng V."/>
            <person name="Sandor L."/>
            <person name="Barry K."/>
            <person name="Martinez A.T."/>
            <person name="Xiao Y."/>
            <person name="Gibbons J.G."/>
            <person name="Terashima K."/>
            <person name="Hibbett D.S."/>
            <person name="Grigoriev I.V."/>
        </authorList>
    </citation>
    <scope>NUCLEOTIDE SEQUENCE</scope>
    <source>
        <strain evidence="4">TFB9207</strain>
    </source>
</reference>
<evidence type="ECO:0000256" key="1">
    <source>
        <dbReference type="SAM" id="MobiDB-lite"/>
    </source>
</evidence>
<dbReference type="Proteomes" id="UP001163846">
    <property type="component" value="Unassembled WGS sequence"/>
</dbReference>
<evidence type="ECO:0000256" key="3">
    <source>
        <dbReference type="SAM" id="SignalP"/>
    </source>
</evidence>
<protein>
    <recommendedName>
        <fullName evidence="6">Mid2 domain-containing protein</fullName>
    </recommendedName>
</protein>
<keyword evidence="2" id="KW-0812">Transmembrane</keyword>
<keyword evidence="5" id="KW-1185">Reference proteome</keyword>
<evidence type="ECO:0008006" key="6">
    <source>
        <dbReference type="Google" id="ProtNLM"/>
    </source>
</evidence>
<feature type="transmembrane region" description="Helical" evidence="2">
    <location>
        <begin position="191"/>
        <end position="216"/>
    </location>
</feature>
<keyword evidence="2" id="KW-0472">Membrane</keyword>
<gene>
    <name evidence="4" type="ORF">F5878DRAFT_606032</name>
</gene>
<feature type="compositionally biased region" description="Polar residues" evidence="1">
    <location>
        <begin position="268"/>
        <end position="278"/>
    </location>
</feature>
<organism evidence="4 5">
    <name type="scientific">Lentinula raphanica</name>
    <dbReference type="NCBI Taxonomy" id="153919"/>
    <lineage>
        <taxon>Eukaryota</taxon>
        <taxon>Fungi</taxon>
        <taxon>Dikarya</taxon>
        <taxon>Basidiomycota</taxon>
        <taxon>Agaricomycotina</taxon>
        <taxon>Agaricomycetes</taxon>
        <taxon>Agaricomycetidae</taxon>
        <taxon>Agaricales</taxon>
        <taxon>Marasmiineae</taxon>
        <taxon>Omphalotaceae</taxon>
        <taxon>Lentinula</taxon>
    </lineage>
</organism>
<feature type="chain" id="PRO_5041295073" description="Mid2 domain-containing protein" evidence="3">
    <location>
        <begin position="21"/>
        <end position="289"/>
    </location>
</feature>
<name>A0AA38PHJ1_9AGAR</name>